<organism evidence="1 2">
    <name type="scientific">Labilibaculum filiforme</name>
    <dbReference type="NCBI Taxonomy" id="1940526"/>
    <lineage>
        <taxon>Bacteria</taxon>
        <taxon>Pseudomonadati</taxon>
        <taxon>Bacteroidota</taxon>
        <taxon>Bacteroidia</taxon>
        <taxon>Marinilabiliales</taxon>
        <taxon>Marinifilaceae</taxon>
        <taxon>Labilibaculum</taxon>
    </lineage>
</organism>
<dbReference type="EMBL" id="MVDD01000009">
    <property type="protein sequence ID" value="PKQ62318.1"/>
    <property type="molecule type" value="Genomic_DNA"/>
</dbReference>
<dbReference type="Proteomes" id="UP000233535">
    <property type="component" value="Unassembled WGS sequence"/>
</dbReference>
<sequence length="160" mass="18447">MTKLEQNYEVFLSLINNEDIEFVNKINDTMLQDNYASKIEHKKTLSVISYRNKNTKKVVVNITLKKGVLSVKIVGHHIANYEDFLEELPTSMIENIEYSADCKQLIDPSACWQACEMGSVFKLKGQKMAKCRYACFSFDVENENKTGINAFIDMERKCQL</sequence>
<proteinExistence type="predicted"/>
<protein>
    <submittedName>
        <fullName evidence="1">Uncharacterized protein</fullName>
    </submittedName>
</protein>
<name>A0A2N3HWB2_9BACT</name>
<evidence type="ECO:0000313" key="1">
    <source>
        <dbReference type="EMBL" id="PKQ62318.1"/>
    </source>
</evidence>
<keyword evidence="2" id="KW-1185">Reference proteome</keyword>
<accession>A0A2N3HWB2</accession>
<dbReference type="RefSeq" id="WP_101261972.1">
    <property type="nucleotide sequence ID" value="NZ_MVDD01000009.1"/>
</dbReference>
<reference evidence="1 2" key="1">
    <citation type="journal article" date="2017" name="Front. Microbiol.">
        <title>Labilibaculum manganireducens gen. nov., sp. nov. and Labilibaculum filiforme sp. nov., Novel Bacteroidetes Isolated from Subsurface Sediments of the Baltic Sea.</title>
        <authorList>
            <person name="Vandieken V."/>
            <person name="Marshall I.P."/>
            <person name="Niemann H."/>
            <person name="Engelen B."/>
            <person name="Cypionka H."/>
        </authorList>
    </citation>
    <scope>NUCLEOTIDE SEQUENCE [LARGE SCALE GENOMIC DNA]</scope>
    <source>
        <strain evidence="1 2">59.16B</strain>
    </source>
</reference>
<dbReference type="AlphaFoldDB" id="A0A2N3HWB2"/>
<evidence type="ECO:0000313" key="2">
    <source>
        <dbReference type="Proteomes" id="UP000233535"/>
    </source>
</evidence>
<comment type="caution">
    <text evidence="1">The sequence shown here is derived from an EMBL/GenBank/DDBJ whole genome shotgun (WGS) entry which is preliminary data.</text>
</comment>
<dbReference type="OrthoDB" id="9805359at2"/>
<gene>
    <name evidence="1" type="ORF">BZG02_13495</name>
</gene>